<dbReference type="AlphaFoldDB" id="A0A254UHI2"/>
<keyword evidence="1" id="KW-0175">Coiled coil</keyword>
<protein>
    <submittedName>
        <fullName evidence="3">FAD binding domain family protein</fullName>
    </submittedName>
</protein>
<organism evidence="3 4">
    <name type="scientific">Aspergillus niger</name>
    <dbReference type="NCBI Taxonomy" id="5061"/>
    <lineage>
        <taxon>Eukaryota</taxon>
        <taxon>Fungi</taxon>
        <taxon>Dikarya</taxon>
        <taxon>Ascomycota</taxon>
        <taxon>Pezizomycotina</taxon>
        <taxon>Eurotiomycetes</taxon>
        <taxon>Eurotiomycetidae</taxon>
        <taxon>Eurotiales</taxon>
        <taxon>Aspergillaceae</taxon>
        <taxon>Aspergillus</taxon>
        <taxon>Aspergillus subgen. Circumdati</taxon>
    </lineage>
</organism>
<proteinExistence type="predicted"/>
<feature type="compositionally biased region" description="Low complexity" evidence="2">
    <location>
        <begin position="468"/>
        <end position="478"/>
    </location>
</feature>
<feature type="region of interest" description="Disordered" evidence="2">
    <location>
        <begin position="214"/>
        <end position="248"/>
    </location>
</feature>
<dbReference type="SUPFAM" id="SSF56112">
    <property type="entry name" value="Protein kinase-like (PK-like)"/>
    <property type="match status" value="1"/>
</dbReference>
<dbReference type="VEuPathDB" id="FungiDB:ASPNIDRAFT2_1125003"/>
<feature type="compositionally biased region" description="Polar residues" evidence="2">
    <location>
        <begin position="226"/>
        <end position="235"/>
    </location>
</feature>
<evidence type="ECO:0000256" key="2">
    <source>
        <dbReference type="SAM" id="MobiDB-lite"/>
    </source>
</evidence>
<dbReference type="eggNOG" id="ENOG502SHD6">
    <property type="taxonomic scope" value="Eukaryota"/>
</dbReference>
<dbReference type="VEuPathDB" id="FungiDB:An03g00970"/>
<gene>
    <name evidence="3" type="ORF">CAN33_0022590</name>
</gene>
<comment type="caution">
    <text evidence="3">The sequence shown here is derived from an EMBL/GenBank/DDBJ whole genome shotgun (WGS) entry which is preliminary data.</text>
</comment>
<evidence type="ECO:0000313" key="4">
    <source>
        <dbReference type="Proteomes" id="UP000197666"/>
    </source>
</evidence>
<dbReference type="VEuPathDB" id="FungiDB:ATCC64974_83170"/>
<evidence type="ECO:0000256" key="1">
    <source>
        <dbReference type="SAM" id="Coils"/>
    </source>
</evidence>
<feature type="compositionally biased region" description="Low complexity" evidence="2">
    <location>
        <begin position="507"/>
        <end position="522"/>
    </location>
</feature>
<accession>A0A254UHI2</accession>
<dbReference type="EMBL" id="NKJJ02000015">
    <property type="protein sequence ID" value="TPR10525.1"/>
    <property type="molecule type" value="Genomic_DNA"/>
</dbReference>
<dbReference type="Gene3D" id="1.10.510.10">
    <property type="entry name" value="Transferase(Phosphotransferase) domain 1"/>
    <property type="match status" value="1"/>
</dbReference>
<feature type="coiled-coil region" evidence="1">
    <location>
        <begin position="2"/>
        <end position="57"/>
    </location>
</feature>
<dbReference type="VEuPathDB" id="FungiDB:M747DRAFT_261363"/>
<dbReference type="Proteomes" id="UP000197666">
    <property type="component" value="Unassembled WGS sequence"/>
</dbReference>
<feature type="region of interest" description="Disordered" evidence="2">
    <location>
        <begin position="460"/>
        <end position="522"/>
    </location>
</feature>
<dbReference type="InterPro" id="IPR011009">
    <property type="entry name" value="Kinase-like_dom_sf"/>
</dbReference>
<sequence>MSSQELQELRELRQRLEEERLLRERAERIQLEEQRRREQAERAQNQAELQLRLQTQQTTLPEFLDACHVHLFLGLSIQQDKDSSTKGDPANADRKLRPEKIREWTSFPAEQALVWEDLMDAEFVTERHFTPLVVLKEYGKETRQRMVSSELDLGYFERQTMESRVSSVVEQLHADPQLRQTFCLNGKITFENHGNTLTDDSNLAADMDSLTITQNNPRRSQRLAAKSSSAGQSAEQGMGVQRAAQVRSPRPRADQFCVYNNGPDEKIPAFIVEYKAPHKVSLAHIKAGLQEMNLDEVLRFQEKEPPEDICRRTIAAVITQAFSYMIQGGLEYGYVCTGEAFIFLRVPPEDPETVYYYLSVPEEDVGPTTGWVDESSGENRLHLTAIGQVLAFTLRALRVPVRDVTWKSWATSRLKTWEMVYDVLLGEIEEKDIPSSEFKPPTRSRKEYCRVSPVKTRSRSAAIASCNPSRDSASASSDDSGDGYDPDTPSRQPQESRILRPPPSSAPGRQGPQGSRSQGSSRQYCTQECLQGLVKGGDLDLKCPNVSDHGVDRHRLNRKTLIRKLDKQLSNDKLHPDSKLGCESLHVHGTRGALFKITLHSHGYTFVGKGVPVEFVQRARHEELVYSRLTPIQGTSVPIFLGGLPLRRPFSYDGIAEMVHLMCMGYAGKTLVRQRGLDPDQMLQQAANSLQAVHALGVLHSDPIPGNIVWDERNGRVMFIDFERSIIQNKRRLPLGVISPNKNSKQAPQSFDIKWKPNMDCFEREQRRMINGLR</sequence>
<reference evidence="4" key="1">
    <citation type="submission" date="2018-10" db="EMBL/GenBank/DDBJ databases">
        <title>FDA dAtabase for Regulatory Grade micrObial Sequences (FDA-ARGOS): Supporting development and validation of Infectious Disease Dx tests.</title>
        <authorList>
            <person name="Kerrigan L."/>
            <person name="Tallon L."/>
            <person name="Sadzewicz L."/>
            <person name="Sengamalay N."/>
            <person name="Ott S."/>
            <person name="Godinez A."/>
            <person name="Nagaraj S."/>
            <person name="Vavikolanu K."/>
            <person name="Nadendla S."/>
            <person name="George J."/>
            <person name="Sichtig H."/>
        </authorList>
    </citation>
    <scope>NUCLEOTIDE SEQUENCE [LARGE SCALE GENOMIC DNA]</scope>
    <source>
        <strain evidence="4">FDAARGOS_311</strain>
    </source>
</reference>
<evidence type="ECO:0000313" key="3">
    <source>
        <dbReference type="EMBL" id="TPR10525.1"/>
    </source>
</evidence>
<dbReference type="OrthoDB" id="2156052at2759"/>
<name>A0A254UHI2_ASPNG</name>